<organism evidence="1 2">
    <name type="scientific">Nephila pilipes</name>
    <name type="common">Giant wood spider</name>
    <name type="synonym">Nephila maculata</name>
    <dbReference type="NCBI Taxonomy" id="299642"/>
    <lineage>
        <taxon>Eukaryota</taxon>
        <taxon>Metazoa</taxon>
        <taxon>Ecdysozoa</taxon>
        <taxon>Arthropoda</taxon>
        <taxon>Chelicerata</taxon>
        <taxon>Arachnida</taxon>
        <taxon>Araneae</taxon>
        <taxon>Araneomorphae</taxon>
        <taxon>Entelegynae</taxon>
        <taxon>Araneoidea</taxon>
        <taxon>Nephilidae</taxon>
        <taxon>Nephila</taxon>
    </lineage>
</organism>
<evidence type="ECO:0000313" key="2">
    <source>
        <dbReference type="Proteomes" id="UP000887013"/>
    </source>
</evidence>
<dbReference type="EMBL" id="BMAW01014360">
    <property type="protein sequence ID" value="GFT38549.1"/>
    <property type="molecule type" value="Genomic_DNA"/>
</dbReference>
<dbReference type="PANTHER" id="PTHR47272">
    <property type="entry name" value="DDE_TNP_1_7 DOMAIN-CONTAINING PROTEIN"/>
    <property type="match status" value="1"/>
</dbReference>
<reference evidence="1" key="1">
    <citation type="submission" date="2020-08" db="EMBL/GenBank/DDBJ databases">
        <title>Multicomponent nature underlies the extraordinary mechanical properties of spider dragline silk.</title>
        <authorList>
            <person name="Kono N."/>
            <person name="Nakamura H."/>
            <person name="Mori M."/>
            <person name="Yoshida Y."/>
            <person name="Ohtoshi R."/>
            <person name="Malay A.D."/>
            <person name="Moran D.A.P."/>
            <person name="Tomita M."/>
            <person name="Numata K."/>
            <person name="Arakawa K."/>
        </authorList>
    </citation>
    <scope>NUCLEOTIDE SEQUENCE</scope>
</reference>
<dbReference type="Proteomes" id="UP000887013">
    <property type="component" value="Unassembled WGS sequence"/>
</dbReference>
<sequence>MKFHGDDTLPREIMDLDTPYQFFKYLWTDEIISNTYDESKRYAIQKNLNLVIVNAWLLYKRVETDKKSENKKNLMNLQKFKSEVVSCLCKMGYNQNAKRGRPSNTSIEQMFQTKRCKGTSQSVPCKDIRRDGINHWPIWSEKRIRCKFPNCKGYTQTECEKCNVGLYYNKVNNCFKNFHCM</sequence>
<gene>
    <name evidence="1" type="ORF">NPIL_689051</name>
</gene>
<accession>A0A8X6NYE3</accession>
<evidence type="ECO:0000313" key="1">
    <source>
        <dbReference type="EMBL" id="GFT38549.1"/>
    </source>
</evidence>
<dbReference type="AlphaFoldDB" id="A0A8X6NYE3"/>
<name>A0A8X6NYE3_NEPPI</name>
<keyword evidence="2" id="KW-1185">Reference proteome</keyword>
<proteinExistence type="predicted"/>
<protein>
    <submittedName>
        <fullName evidence="1">Uncharacterized protein</fullName>
    </submittedName>
</protein>
<comment type="caution">
    <text evidence="1">The sequence shown here is derived from an EMBL/GenBank/DDBJ whole genome shotgun (WGS) entry which is preliminary data.</text>
</comment>
<dbReference type="OrthoDB" id="6515644at2759"/>